<dbReference type="SMART" id="SM00054">
    <property type="entry name" value="EFh"/>
    <property type="match status" value="1"/>
</dbReference>
<evidence type="ECO:0000256" key="4">
    <source>
        <dbReference type="ARBA" id="ARBA00022837"/>
    </source>
</evidence>
<dbReference type="AlphaFoldDB" id="A0A8C5ED67"/>
<evidence type="ECO:0000313" key="7">
    <source>
        <dbReference type="Proteomes" id="UP000694680"/>
    </source>
</evidence>
<dbReference type="CDD" id="cd00213">
    <property type="entry name" value="S-100"/>
    <property type="match status" value="1"/>
</dbReference>
<dbReference type="SUPFAM" id="SSF47473">
    <property type="entry name" value="EF-hand"/>
    <property type="match status" value="1"/>
</dbReference>
<gene>
    <name evidence="6" type="primary">LOC114480606</name>
</gene>
<dbReference type="GO" id="GO:0043542">
    <property type="term" value="P:endothelial cell migration"/>
    <property type="evidence" value="ECO:0007669"/>
    <property type="project" value="TreeGrafter"/>
</dbReference>
<evidence type="ECO:0000256" key="1">
    <source>
        <dbReference type="ARBA" id="ARBA00007323"/>
    </source>
</evidence>
<dbReference type="PROSITE" id="PS50222">
    <property type="entry name" value="EF_HAND_2"/>
    <property type="match status" value="1"/>
</dbReference>
<organism evidence="6 7">
    <name type="scientific">Gouania willdenowi</name>
    <name type="common">Blunt-snouted clingfish</name>
    <name type="synonym">Lepadogaster willdenowi</name>
    <dbReference type="NCBI Taxonomy" id="441366"/>
    <lineage>
        <taxon>Eukaryota</taxon>
        <taxon>Metazoa</taxon>
        <taxon>Chordata</taxon>
        <taxon>Craniata</taxon>
        <taxon>Vertebrata</taxon>
        <taxon>Euteleostomi</taxon>
        <taxon>Actinopterygii</taxon>
        <taxon>Neopterygii</taxon>
        <taxon>Teleostei</taxon>
        <taxon>Neoteleostei</taxon>
        <taxon>Acanthomorphata</taxon>
        <taxon>Ovalentaria</taxon>
        <taxon>Blenniimorphae</taxon>
        <taxon>Blenniiformes</taxon>
        <taxon>Gobiesocoidei</taxon>
        <taxon>Gobiesocidae</taxon>
        <taxon>Gobiesocinae</taxon>
        <taxon>Gouania</taxon>
    </lineage>
</organism>
<evidence type="ECO:0000256" key="2">
    <source>
        <dbReference type="ARBA" id="ARBA00022723"/>
    </source>
</evidence>
<dbReference type="Proteomes" id="UP000694680">
    <property type="component" value="Chromosome 18"/>
</dbReference>
<dbReference type="InterPro" id="IPR034325">
    <property type="entry name" value="S-100_dom"/>
</dbReference>
<dbReference type="InterPro" id="IPR002048">
    <property type="entry name" value="EF_hand_dom"/>
</dbReference>
<dbReference type="InterPro" id="IPR011992">
    <property type="entry name" value="EF-hand-dom_pair"/>
</dbReference>
<keyword evidence="7" id="KW-1185">Reference proteome</keyword>
<keyword evidence="4" id="KW-0106">Calcium</keyword>
<dbReference type="RefSeq" id="XP_028330688.1">
    <property type="nucleotide sequence ID" value="XM_028474887.1"/>
</dbReference>
<dbReference type="InterPro" id="IPR001751">
    <property type="entry name" value="S100/CaBP7/8-like_CS"/>
</dbReference>
<sequence>MTAPESAMCTLMDVFGQYAKEEGKKDTLSKAEAKKLLTEQFPGLLKKAKKPEVVDKLISSLDINGDAEIDFAEFLVIVGSITCACHGRCTKK</sequence>
<dbReference type="GO" id="GO:0005737">
    <property type="term" value="C:cytoplasm"/>
    <property type="evidence" value="ECO:0007669"/>
    <property type="project" value="TreeGrafter"/>
</dbReference>
<dbReference type="GO" id="GO:0048306">
    <property type="term" value="F:calcium-dependent protein binding"/>
    <property type="evidence" value="ECO:0007669"/>
    <property type="project" value="TreeGrafter"/>
</dbReference>
<dbReference type="GO" id="GO:0005509">
    <property type="term" value="F:calcium ion binding"/>
    <property type="evidence" value="ECO:0007669"/>
    <property type="project" value="InterPro"/>
</dbReference>
<dbReference type="GeneID" id="114480606"/>
<feature type="domain" description="EF-hand" evidence="5">
    <location>
        <begin position="49"/>
        <end position="84"/>
    </location>
</feature>
<dbReference type="PANTHER" id="PTHR11639:SF134">
    <property type="entry name" value="PROTEIN S100-A1-RELATED"/>
    <property type="match status" value="1"/>
</dbReference>
<dbReference type="PROSITE" id="PS00303">
    <property type="entry name" value="S100_CABP"/>
    <property type="match status" value="1"/>
</dbReference>
<evidence type="ECO:0000313" key="6">
    <source>
        <dbReference type="Ensembl" id="ENSGWIP00000020098.1"/>
    </source>
</evidence>
<accession>A0A8C5ED67</accession>
<reference evidence="6" key="2">
    <citation type="submission" date="2025-08" db="UniProtKB">
        <authorList>
            <consortium name="Ensembl"/>
        </authorList>
    </citation>
    <scope>IDENTIFICATION</scope>
</reference>
<dbReference type="Gene3D" id="1.10.238.10">
    <property type="entry name" value="EF-hand"/>
    <property type="match status" value="1"/>
</dbReference>
<dbReference type="GO" id="GO:0046914">
    <property type="term" value="F:transition metal ion binding"/>
    <property type="evidence" value="ECO:0007669"/>
    <property type="project" value="InterPro"/>
</dbReference>
<name>A0A8C5ED67_GOUWI</name>
<dbReference type="GO" id="GO:0070062">
    <property type="term" value="C:extracellular exosome"/>
    <property type="evidence" value="ECO:0007669"/>
    <property type="project" value="TreeGrafter"/>
</dbReference>
<protein>
    <submittedName>
        <fullName evidence="6">Protein S100-P-like</fullName>
    </submittedName>
</protein>
<dbReference type="SMART" id="SM01394">
    <property type="entry name" value="S_100"/>
    <property type="match status" value="1"/>
</dbReference>
<dbReference type="Ensembl" id="ENSGWIT00000022097.1">
    <property type="protein sequence ID" value="ENSGWIP00000020098.1"/>
    <property type="gene ID" value="ENSGWIG00000010921.1"/>
</dbReference>
<reference evidence="6" key="1">
    <citation type="submission" date="2020-06" db="EMBL/GenBank/DDBJ databases">
        <authorList>
            <consortium name="Wellcome Sanger Institute Data Sharing"/>
        </authorList>
    </citation>
    <scope>NUCLEOTIDE SEQUENCE [LARGE SCALE GENOMIC DNA]</scope>
</reference>
<evidence type="ECO:0000259" key="5">
    <source>
        <dbReference type="PROSITE" id="PS50222"/>
    </source>
</evidence>
<proteinExistence type="inferred from homology"/>
<evidence type="ECO:0000256" key="3">
    <source>
        <dbReference type="ARBA" id="ARBA00022737"/>
    </source>
</evidence>
<dbReference type="Pfam" id="PF01023">
    <property type="entry name" value="S_100"/>
    <property type="match status" value="1"/>
</dbReference>
<dbReference type="InterPro" id="IPR013787">
    <property type="entry name" value="S100_Ca-bd_sub"/>
</dbReference>
<reference evidence="6" key="3">
    <citation type="submission" date="2025-09" db="UniProtKB">
        <authorList>
            <consortium name="Ensembl"/>
        </authorList>
    </citation>
    <scope>IDENTIFICATION</scope>
</reference>
<comment type="similarity">
    <text evidence="1">Belongs to the S-100 family.</text>
</comment>
<keyword evidence="3" id="KW-0677">Repeat</keyword>
<keyword evidence="2" id="KW-0479">Metal-binding</keyword>
<dbReference type="PANTHER" id="PTHR11639">
    <property type="entry name" value="S100 CALCIUM-BINDING PROTEIN"/>
    <property type="match status" value="1"/>
</dbReference>
<dbReference type="OrthoDB" id="26525at2759"/>